<evidence type="ECO:0008006" key="5">
    <source>
        <dbReference type="Google" id="ProtNLM"/>
    </source>
</evidence>
<protein>
    <recommendedName>
        <fullName evidence="5">Sel1 repeat-containing protein</fullName>
    </recommendedName>
</protein>
<keyword evidence="4" id="KW-1185">Reference proteome</keyword>
<reference evidence="3" key="1">
    <citation type="submission" date="2018-11" db="EMBL/GenBank/DDBJ databases">
        <authorList>
            <consortium name="Pathogen Informatics"/>
        </authorList>
    </citation>
    <scope>NUCLEOTIDE SEQUENCE</scope>
</reference>
<evidence type="ECO:0000256" key="1">
    <source>
        <dbReference type="SAM" id="MobiDB-lite"/>
    </source>
</evidence>
<keyword evidence="2" id="KW-1133">Transmembrane helix</keyword>
<keyword evidence="2" id="KW-0812">Transmembrane</keyword>
<feature type="region of interest" description="Disordered" evidence="1">
    <location>
        <begin position="65"/>
        <end position="84"/>
    </location>
</feature>
<feature type="region of interest" description="Disordered" evidence="1">
    <location>
        <begin position="108"/>
        <end position="133"/>
    </location>
</feature>
<dbReference type="SUPFAM" id="SSF81901">
    <property type="entry name" value="HCP-like"/>
    <property type="match status" value="1"/>
</dbReference>
<organism evidence="3 4">
    <name type="scientific">Protopolystoma xenopodis</name>
    <dbReference type="NCBI Taxonomy" id="117903"/>
    <lineage>
        <taxon>Eukaryota</taxon>
        <taxon>Metazoa</taxon>
        <taxon>Spiralia</taxon>
        <taxon>Lophotrochozoa</taxon>
        <taxon>Platyhelminthes</taxon>
        <taxon>Monogenea</taxon>
        <taxon>Polyopisthocotylea</taxon>
        <taxon>Polystomatidea</taxon>
        <taxon>Polystomatidae</taxon>
        <taxon>Protopolystoma</taxon>
    </lineage>
</organism>
<dbReference type="Proteomes" id="UP000784294">
    <property type="component" value="Unassembled WGS sequence"/>
</dbReference>
<keyword evidence="2" id="KW-0472">Membrane</keyword>
<dbReference type="AlphaFoldDB" id="A0A3S5B160"/>
<accession>A0A3S5B160</accession>
<evidence type="ECO:0000313" key="4">
    <source>
        <dbReference type="Proteomes" id="UP000784294"/>
    </source>
</evidence>
<proteinExistence type="predicted"/>
<dbReference type="OrthoDB" id="2384430at2759"/>
<feature type="compositionally biased region" description="Polar residues" evidence="1">
    <location>
        <begin position="108"/>
        <end position="124"/>
    </location>
</feature>
<dbReference type="EMBL" id="CAAALY010246225">
    <property type="protein sequence ID" value="VEL33690.1"/>
    <property type="molecule type" value="Genomic_DNA"/>
</dbReference>
<evidence type="ECO:0000313" key="3">
    <source>
        <dbReference type="EMBL" id="VEL33690.1"/>
    </source>
</evidence>
<feature type="transmembrane region" description="Helical" evidence="2">
    <location>
        <begin position="161"/>
        <end position="183"/>
    </location>
</feature>
<dbReference type="Gene3D" id="1.25.40.10">
    <property type="entry name" value="Tetratricopeptide repeat domain"/>
    <property type="match status" value="1"/>
</dbReference>
<name>A0A3S5B160_9PLAT</name>
<feature type="non-terminal residue" evidence="3">
    <location>
        <position position="1"/>
    </location>
</feature>
<evidence type="ECO:0000256" key="2">
    <source>
        <dbReference type="SAM" id="Phobius"/>
    </source>
</evidence>
<comment type="caution">
    <text evidence="3">The sequence shown here is derived from an EMBL/GenBank/DDBJ whole genome shotgun (WGS) entry which is preliminary data.</text>
</comment>
<sequence>LLRLQVRDACFVVVARLFQLLKRLQASAQTFAAVEPTKFRLASAIMPRRPYSQDPTELRPLQPFDLSSHATTGNHAASAKRRNVSRASEKIQAWLAATRGLLDATAESSIRSQRNSGRADSSEFQGFREKSTRVDQSANGRLPAYVERVPLARRKQPQSRLITILEVGLVISVFSLAGLAVIFRDDLHIILLKLYAHAGVMLGHNYLNGRLTGGPDLGQAVVWLRKAAEKGHSRAAYNLAAARLKGAVSDEMVSRHEATHWLQTLASTSNTEDKSEERLQARAACARGYCLQ</sequence>
<gene>
    <name evidence="3" type="ORF">PXEA_LOCUS27130</name>
</gene>
<dbReference type="InterPro" id="IPR011990">
    <property type="entry name" value="TPR-like_helical_dom_sf"/>
</dbReference>